<sequence>MMMYKLFSFSFVFLTPIFAYILVTFFKLKRFGILFTDIAFPIFAFEIGLVGNKFLGSSIFFYYLICSITTRYYFNDNFS</sequence>
<proteinExistence type="predicted"/>
<evidence type="ECO:0000313" key="2">
    <source>
        <dbReference type="Proteomes" id="UP000027584"/>
    </source>
</evidence>
<dbReference type="Proteomes" id="UP000027584">
    <property type="component" value="Unassembled WGS sequence"/>
</dbReference>
<organism evidence="1 2">
    <name type="scientific">Streptococcus gallolyticus</name>
    <dbReference type="NCBI Taxonomy" id="315405"/>
    <lineage>
        <taxon>Bacteria</taxon>
        <taxon>Bacillati</taxon>
        <taxon>Bacillota</taxon>
        <taxon>Bacilli</taxon>
        <taxon>Lactobacillales</taxon>
        <taxon>Streptococcaceae</taxon>
        <taxon>Streptococcus</taxon>
    </lineage>
</organism>
<dbReference type="AlphaFoldDB" id="A0A060RK98"/>
<dbReference type="EMBL" id="CCBC010000134">
    <property type="protein sequence ID" value="CDO17676.1"/>
    <property type="molecule type" value="Genomic_DNA"/>
</dbReference>
<reference evidence="1 2" key="2">
    <citation type="submission" date="2014-05" db="EMBL/GenBank/DDBJ databases">
        <title>Genome sequence of Streptococcus gallolyticus.</title>
        <authorList>
            <person name="Del Campo R."/>
        </authorList>
    </citation>
    <scope>NUCLEOTIDE SEQUENCE [LARGE SCALE GENOMIC DNA]</scope>
    <source>
        <strain evidence="1 2">LMG17956</strain>
    </source>
</reference>
<evidence type="ECO:0000313" key="1">
    <source>
        <dbReference type="EMBL" id="CDO17676.1"/>
    </source>
</evidence>
<dbReference type="InterPro" id="IPR024515">
    <property type="entry name" value="DUF3397"/>
</dbReference>
<reference evidence="1 2" key="1">
    <citation type="submission" date="2014-02" db="EMBL/GenBank/DDBJ databases">
        <authorList>
            <person name="Manrique M."/>
        </authorList>
    </citation>
    <scope>NUCLEOTIDE SEQUENCE [LARGE SCALE GENOMIC DNA]</scope>
    <source>
        <strain evidence="1 2">LMG17956</strain>
    </source>
</reference>
<accession>A0A060RK98</accession>
<protein>
    <submittedName>
        <fullName evidence="1">Uncharacterized protein</fullName>
    </submittedName>
</protein>
<comment type="caution">
    <text evidence="1">The sequence shown here is derived from an EMBL/GenBank/DDBJ whole genome shotgun (WGS) entry which is preliminary data.</text>
</comment>
<gene>
    <name evidence="1" type="ORF">BN963_SGAL_00869</name>
</gene>
<dbReference type="Pfam" id="PF11877">
    <property type="entry name" value="DUF3397"/>
    <property type="match status" value="1"/>
</dbReference>
<name>A0A060RK98_9STRE</name>